<proteinExistence type="predicted"/>
<evidence type="ECO:0008006" key="4">
    <source>
        <dbReference type="Google" id="ProtNLM"/>
    </source>
</evidence>
<dbReference type="EMBL" id="CP017479">
    <property type="protein sequence ID" value="AOW11289.1"/>
    <property type="molecule type" value="Genomic_DNA"/>
</dbReference>
<keyword evidence="3" id="KW-1185">Reference proteome</keyword>
<organism evidence="2 3">
    <name type="scientific">Flavobacterium gilvum</name>
    <dbReference type="NCBI Taxonomy" id="1492737"/>
    <lineage>
        <taxon>Bacteria</taxon>
        <taxon>Pseudomonadati</taxon>
        <taxon>Bacteroidota</taxon>
        <taxon>Flavobacteriia</taxon>
        <taxon>Flavobacteriales</taxon>
        <taxon>Flavobacteriaceae</taxon>
        <taxon>Flavobacterium</taxon>
    </lineage>
</organism>
<evidence type="ECO:0000313" key="2">
    <source>
        <dbReference type="EMBL" id="AOW11289.1"/>
    </source>
</evidence>
<accession>A0AAC9I5J0</accession>
<keyword evidence="1" id="KW-0175">Coiled coil</keyword>
<gene>
    <name evidence="2" type="ORF">EM308_06970</name>
</gene>
<evidence type="ECO:0000256" key="1">
    <source>
        <dbReference type="SAM" id="Coils"/>
    </source>
</evidence>
<name>A0AAC9I5J0_9FLAO</name>
<dbReference type="Proteomes" id="UP000175968">
    <property type="component" value="Chromosome"/>
</dbReference>
<evidence type="ECO:0000313" key="3">
    <source>
        <dbReference type="Proteomes" id="UP000175968"/>
    </source>
</evidence>
<dbReference type="AlphaFoldDB" id="A0AAC9I5J0"/>
<feature type="coiled-coil region" evidence="1">
    <location>
        <begin position="36"/>
        <end position="91"/>
    </location>
</feature>
<dbReference type="KEGG" id="fgl:EM308_06970"/>
<reference evidence="2 3" key="1">
    <citation type="submission" date="2016-10" db="EMBL/GenBank/DDBJ databases">
        <title>Flavobacterium gilvum sp. nov., isolated from stream water.</title>
        <authorList>
            <person name="Shin S.-K."/>
            <person name="Cho Y.-J."/>
            <person name="Yi H."/>
        </authorList>
    </citation>
    <scope>NUCLEOTIDE SEQUENCE [LARGE SCALE GENOMIC DNA]</scope>
    <source>
        <strain evidence="2 3">EM1308</strain>
    </source>
</reference>
<protein>
    <recommendedName>
        <fullName evidence="4">Outer membrane protein beta-barrel domain-containing protein</fullName>
    </recommendedName>
</protein>
<sequence length="370" mass="42670">MKERDNENIKELRKKFPELWAKSFVDRATQISIGIKSDVREEKDSLKIEIEAVDKQLMEGVITKAQAEEQKQKLANARAKAIEEKVKVRKEALNKLVQDDIDNLLPNPYENDGLSLTLFGNNISQKTKTGDIDPRTNIDFPAMKAYHGQKDKDRKENRRTSSQLVFALGVNNVITDGAVANSDFKYWQSHFYEWGLTFNSRIISNYNLLHFKYGLSLMYNNLRPTDNRVFEVNGDQTDLVVSPIDLEESRFRNVNFVAPLHLEFDFTKPKIKNDKTYFKSHNSFRLGVGGYFGFNVKSKQKLCFDDVSGRNDVRQITKGSFNVNDFIYGLSTYVSYKATGLYLKYDLNPLFKDNVVKQNNVSLGLRFDFN</sequence>